<dbReference type="Gramene" id="Aco001555.1.mrna1">
    <property type="protein sequence ID" value="Aco001555.1.mrna1"/>
    <property type="gene ID" value="Aco001555.1.path1"/>
</dbReference>
<dbReference type="Proteomes" id="UP000092600">
    <property type="component" value="Unassembled WGS sequence"/>
</dbReference>
<dbReference type="EMBL" id="LSRQ01002444">
    <property type="protein sequence ID" value="OAY74279.1"/>
    <property type="molecule type" value="Genomic_DNA"/>
</dbReference>
<evidence type="ECO:0000313" key="1">
    <source>
        <dbReference type="EMBL" id="OAY74279.1"/>
    </source>
</evidence>
<accession>A0A199VB21</accession>
<reference evidence="4 5" key="2">
    <citation type="submission" date="2025-04" db="UniProtKB">
        <authorList>
            <consortium name="RefSeq"/>
        </authorList>
    </citation>
    <scope>IDENTIFICATION</scope>
    <source>
        <tissue evidence="4 5">Leaf</tissue>
    </source>
</reference>
<evidence type="ECO:0000313" key="4">
    <source>
        <dbReference type="RefSeq" id="XP_020105442.1"/>
    </source>
</evidence>
<dbReference type="AlphaFoldDB" id="A0A199VB21"/>
<dbReference type="OrthoDB" id="1907500at2759"/>
<dbReference type="PANTHER" id="PTHR33674">
    <property type="entry name" value="METHIONINE-S-OXIDE REDUCTASE"/>
    <property type="match status" value="1"/>
</dbReference>
<evidence type="ECO:0000313" key="5">
    <source>
        <dbReference type="RefSeq" id="XP_020108199.1"/>
    </source>
</evidence>
<dbReference type="RefSeq" id="XP_020105442.1">
    <property type="nucleotide sequence ID" value="XM_020249853.1"/>
</dbReference>
<gene>
    <name evidence="5" type="primary">LOC109724015</name>
    <name evidence="4" type="synonym">LOC109722012</name>
    <name evidence="1" type="ORF">ACMD2_01446</name>
</gene>
<name>A0A199VB21_ANACO</name>
<dbReference type="Proteomes" id="UP000515123">
    <property type="component" value="Linkage group 16"/>
</dbReference>
<sequence length="134" mass="14411">MSHSLSNVAYSCGSCGFDLCLSSSDRNTASIGSAKYGRAMRKGIVAFSAINESRFARAEGIRCRPYFESKGSWGLFRRRTELRCRKCGSSIGCAYATLGCGSEKGAVYYIKIGALRPSCGEDDDGGFLGSRDAR</sequence>
<dbReference type="STRING" id="4615.A0A199VB21"/>
<dbReference type="PANTHER" id="PTHR33674:SF8">
    <property type="entry name" value="OS01G0833400 PROTEIN"/>
    <property type="match status" value="1"/>
</dbReference>
<keyword evidence="3" id="KW-1185">Reference proteome</keyword>
<dbReference type="GeneID" id="109724015"/>
<dbReference type="Pfam" id="PF24046">
    <property type="entry name" value="At4g08330"/>
    <property type="match status" value="1"/>
</dbReference>
<dbReference type="InterPro" id="IPR045282">
    <property type="entry name" value="At4g08330-like"/>
</dbReference>
<evidence type="ECO:0000313" key="3">
    <source>
        <dbReference type="Proteomes" id="UP000515123"/>
    </source>
</evidence>
<proteinExistence type="predicted"/>
<reference evidence="1 2" key="1">
    <citation type="journal article" date="2016" name="DNA Res.">
        <title>The draft genome of MD-2 pineapple using hybrid error correction of long reads.</title>
        <authorList>
            <person name="Redwan R.M."/>
            <person name="Saidin A."/>
            <person name="Kumar S.V."/>
        </authorList>
    </citation>
    <scope>NUCLEOTIDE SEQUENCE [LARGE SCALE GENOMIC DNA]</scope>
    <source>
        <strain evidence="2">cv. MD2</strain>
        <tissue evidence="1">Leaf</tissue>
    </source>
</reference>
<dbReference type="RefSeq" id="XP_020108199.1">
    <property type="nucleotide sequence ID" value="XM_020252610.1"/>
</dbReference>
<organism evidence="1 2">
    <name type="scientific">Ananas comosus</name>
    <name type="common">Pineapple</name>
    <name type="synonym">Ananas ananas</name>
    <dbReference type="NCBI Taxonomy" id="4615"/>
    <lineage>
        <taxon>Eukaryota</taxon>
        <taxon>Viridiplantae</taxon>
        <taxon>Streptophyta</taxon>
        <taxon>Embryophyta</taxon>
        <taxon>Tracheophyta</taxon>
        <taxon>Spermatophyta</taxon>
        <taxon>Magnoliopsida</taxon>
        <taxon>Liliopsida</taxon>
        <taxon>Poales</taxon>
        <taxon>Bromeliaceae</taxon>
        <taxon>Bromelioideae</taxon>
        <taxon>Ananas</taxon>
    </lineage>
</organism>
<dbReference type="Proteomes" id="UP000515123">
    <property type="component" value="Linkage group 18"/>
</dbReference>
<protein>
    <submittedName>
        <fullName evidence="4 5">Uncharacterized protein At4g08330, chloroplastic-like</fullName>
    </submittedName>
    <submittedName>
        <fullName evidence="1">Uncharacterized protein, chloroplastic</fullName>
    </submittedName>
</protein>
<evidence type="ECO:0000313" key="2">
    <source>
        <dbReference type="Proteomes" id="UP000092600"/>
    </source>
</evidence>
<dbReference type="GeneID" id="109722012"/>